<evidence type="ECO:0000256" key="10">
    <source>
        <dbReference type="ARBA" id="ARBA00023002"/>
    </source>
</evidence>
<dbReference type="Pfam" id="PF03626">
    <property type="entry name" value="COX4_pro"/>
    <property type="match status" value="1"/>
</dbReference>
<dbReference type="GO" id="GO:0019646">
    <property type="term" value="P:aerobic electron transport chain"/>
    <property type="evidence" value="ECO:0007669"/>
    <property type="project" value="TreeGrafter"/>
</dbReference>
<organism evidence="18 19">
    <name type="scientific">Candidatus Burkholderia verschuerenii</name>
    <dbReference type="NCBI Taxonomy" id="242163"/>
    <lineage>
        <taxon>Bacteria</taxon>
        <taxon>Pseudomonadati</taxon>
        <taxon>Pseudomonadota</taxon>
        <taxon>Betaproteobacteria</taxon>
        <taxon>Burkholderiales</taxon>
        <taxon>Burkholderiaceae</taxon>
        <taxon>Burkholderia</taxon>
    </lineage>
</organism>
<comment type="subunit">
    <text evidence="3">Heterooctamer of two A chains, two B chains, two C chains and two D chains.</text>
</comment>
<evidence type="ECO:0000256" key="8">
    <source>
        <dbReference type="ARBA" id="ARBA00022982"/>
    </source>
</evidence>
<reference evidence="19" key="1">
    <citation type="submission" date="2015-06" db="EMBL/GenBank/DDBJ databases">
        <title>Comparative genomics of Burkholderia leaf nodule symbionts.</title>
        <authorList>
            <person name="Carlier A."/>
            <person name="Eberl L."/>
            <person name="Pinto-Carbo M."/>
        </authorList>
    </citation>
    <scope>NUCLEOTIDE SEQUENCE [LARGE SCALE GENOMIC DNA]</scope>
    <source>
        <strain evidence="19">UZHbot4</strain>
    </source>
</reference>
<evidence type="ECO:0000313" key="18">
    <source>
        <dbReference type="EMBL" id="KND54268.1"/>
    </source>
</evidence>
<dbReference type="RefSeq" id="WP_050456196.1">
    <property type="nucleotide sequence ID" value="NZ_LFJJ01000413.1"/>
</dbReference>
<evidence type="ECO:0000256" key="12">
    <source>
        <dbReference type="ARBA" id="ARBA00025694"/>
    </source>
</evidence>
<proteinExistence type="inferred from homology"/>
<evidence type="ECO:0000256" key="14">
    <source>
        <dbReference type="ARBA" id="ARBA00030211"/>
    </source>
</evidence>
<dbReference type="EMBL" id="LFJJ01000413">
    <property type="protein sequence ID" value="KND54268.1"/>
    <property type="molecule type" value="Genomic_DNA"/>
</dbReference>
<keyword evidence="9 17" id="KW-1133">Transmembrane helix</keyword>
<evidence type="ECO:0000256" key="2">
    <source>
        <dbReference type="ARBA" id="ARBA00008079"/>
    </source>
</evidence>
<feature type="transmembrane region" description="Helical" evidence="17">
    <location>
        <begin position="85"/>
        <end position="104"/>
    </location>
</feature>
<dbReference type="AlphaFoldDB" id="A0A0L0LVX5"/>
<evidence type="ECO:0000256" key="17">
    <source>
        <dbReference type="SAM" id="Phobius"/>
    </source>
</evidence>
<dbReference type="PANTHER" id="PTHR36835:SF1">
    <property type="entry name" value="CYTOCHROME BO(3) UBIQUINOL OXIDASE SUBUNIT 4"/>
    <property type="match status" value="1"/>
</dbReference>
<dbReference type="PANTHER" id="PTHR36835">
    <property type="entry name" value="CYTOCHROME BO(3) UBIQUINOL OXIDASE SUBUNIT 4"/>
    <property type="match status" value="1"/>
</dbReference>
<dbReference type="GO" id="GO:0005886">
    <property type="term" value="C:plasma membrane"/>
    <property type="evidence" value="ECO:0007669"/>
    <property type="project" value="UniProtKB-SubCell"/>
</dbReference>
<dbReference type="Proteomes" id="UP000036959">
    <property type="component" value="Unassembled WGS sequence"/>
</dbReference>
<dbReference type="PATRIC" id="fig|242163.4.peg.5054"/>
<keyword evidence="11 17" id="KW-0472">Membrane</keyword>
<evidence type="ECO:0000313" key="19">
    <source>
        <dbReference type="Proteomes" id="UP000036959"/>
    </source>
</evidence>
<keyword evidence="19" id="KW-1185">Reference proteome</keyword>
<evidence type="ECO:0000256" key="7">
    <source>
        <dbReference type="ARBA" id="ARBA00022692"/>
    </source>
</evidence>
<comment type="function">
    <text evidence="12">Cytochrome bo(3) ubiquinol terminal oxidase is the component of the aerobic respiratory chain of E.coli that predominates when cells are grown at high aeration. Has proton pump activity across the membrane in addition to electron transfer, pumping 2 protons/electron.</text>
</comment>
<accession>A0A0L0LVX5</accession>
<evidence type="ECO:0000256" key="1">
    <source>
        <dbReference type="ARBA" id="ARBA00004651"/>
    </source>
</evidence>
<comment type="caution">
    <text evidence="18">The sequence shown here is derived from an EMBL/GenBank/DDBJ whole genome shotgun (WGS) entry which is preliminary data.</text>
</comment>
<name>A0A0L0LVX5_9BURK</name>
<dbReference type="GO" id="GO:0009319">
    <property type="term" value="C:cytochrome o ubiquinol oxidase complex"/>
    <property type="evidence" value="ECO:0007669"/>
    <property type="project" value="TreeGrafter"/>
</dbReference>
<comment type="similarity">
    <text evidence="2">Belongs to the cytochrome c oxidase bacterial subunit 4 family.</text>
</comment>
<evidence type="ECO:0000256" key="4">
    <source>
        <dbReference type="ARBA" id="ARBA00014689"/>
    </source>
</evidence>
<dbReference type="InterPro" id="IPR050968">
    <property type="entry name" value="Cytochrome_c_oxidase_bac_sub4"/>
</dbReference>
<evidence type="ECO:0000256" key="13">
    <source>
        <dbReference type="ARBA" id="ARBA00030071"/>
    </source>
</evidence>
<sequence>MATTHSNHDAHHGDVPHVTVPGYLVGFVLAVILTVASFWCVMSGAFKGESALVALAVLAAVQMIVHVVFFLHVNTSKGQRWHLGTFAYTIAMSLVVSVGTVWVMHNVHMLMMAR</sequence>
<evidence type="ECO:0000256" key="9">
    <source>
        <dbReference type="ARBA" id="ARBA00022989"/>
    </source>
</evidence>
<dbReference type="GO" id="GO:0015078">
    <property type="term" value="F:proton transmembrane transporter activity"/>
    <property type="evidence" value="ECO:0007669"/>
    <property type="project" value="TreeGrafter"/>
</dbReference>
<keyword evidence="8" id="KW-0249">Electron transport</keyword>
<evidence type="ECO:0000256" key="11">
    <source>
        <dbReference type="ARBA" id="ARBA00023136"/>
    </source>
</evidence>
<evidence type="ECO:0000256" key="5">
    <source>
        <dbReference type="ARBA" id="ARBA00022448"/>
    </source>
</evidence>
<keyword evidence="7 17" id="KW-0812">Transmembrane</keyword>
<evidence type="ECO:0000256" key="16">
    <source>
        <dbReference type="ARBA" id="ARBA00032185"/>
    </source>
</evidence>
<dbReference type="NCBIfam" id="TIGR02847">
    <property type="entry name" value="CyoD"/>
    <property type="match status" value="1"/>
</dbReference>
<feature type="transmembrane region" description="Helical" evidence="17">
    <location>
        <begin position="52"/>
        <end position="73"/>
    </location>
</feature>
<feature type="transmembrane region" description="Helical" evidence="17">
    <location>
        <begin position="20"/>
        <end position="40"/>
    </location>
</feature>
<keyword evidence="10" id="KW-0560">Oxidoreductase</keyword>
<dbReference type="GO" id="GO:0015990">
    <property type="term" value="P:electron transport coupled proton transport"/>
    <property type="evidence" value="ECO:0007669"/>
    <property type="project" value="InterPro"/>
</dbReference>
<evidence type="ECO:0000256" key="3">
    <source>
        <dbReference type="ARBA" id="ARBA00011700"/>
    </source>
</evidence>
<comment type="subcellular location">
    <subcellularLocation>
        <location evidence="1">Cell membrane</location>
        <topology evidence="1">Multi-pass membrane protein</topology>
    </subcellularLocation>
</comment>
<dbReference type="InterPro" id="IPR014210">
    <property type="entry name" value="Cyt_o_ubiqinol_oxidase_su4"/>
</dbReference>
<protein>
    <recommendedName>
        <fullName evidence="4">Cytochrome bo(3) ubiquinol oxidase subunit 4</fullName>
    </recommendedName>
    <alternativeName>
        <fullName evidence="16">Cytochrome o ubiquinol oxidase subunit 4</fullName>
    </alternativeName>
    <alternativeName>
        <fullName evidence="13">Oxidase bo(3) subunit 4</fullName>
    </alternativeName>
    <alternativeName>
        <fullName evidence="14">Ubiquinol oxidase polypeptide IV</fullName>
    </alternativeName>
    <alternativeName>
        <fullName evidence="15">Ubiquinol oxidase subunit 4</fullName>
    </alternativeName>
</protein>
<evidence type="ECO:0000256" key="15">
    <source>
        <dbReference type="ARBA" id="ARBA00031887"/>
    </source>
</evidence>
<dbReference type="GO" id="GO:0009486">
    <property type="term" value="F:cytochrome bo3 ubiquinol oxidase activity"/>
    <property type="evidence" value="ECO:0007669"/>
    <property type="project" value="InterPro"/>
</dbReference>
<dbReference type="OrthoDB" id="2375888at2"/>
<evidence type="ECO:0000256" key="6">
    <source>
        <dbReference type="ARBA" id="ARBA00022475"/>
    </source>
</evidence>
<keyword evidence="6" id="KW-1003">Cell membrane</keyword>
<keyword evidence="5" id="KW-0813">Transport</keyword>
<gene>
    <name evidence="18" type="ORF">BVER_05310c</name>
</gene>
<dbReference type="InterPro" id="IPR005171">
    <property type="entry name" value="Cyt_c_oxidase_su4_prok"/>
</dbReference>